<dbReference type="Gene3D" id="3.40.50.300">
    <property type="entry name" value="P-loop containing nucleotide triphosphate hydrolases"/>
    <property type="match status" value="1"/>
</dbReference>
<accession>A0A0F5IT57</accession>
<dbReference type="RefSeq" id="WP_046147187.1">
    <property type="nucleotide sequence ID" value="NZ_KQ033913.1"/>
</dbReference>
<dbReference type="InterPro" id="IPR003959">
    <property type="entry name" value="ATPase_AAA_core"/>
</dbReference>
<dbReference type="Pfam" id="PF13304">
    <property type="entry name" value="AAA_21"/>
    <property type="match status" value="1"/>
</dbReference>
<evidence type="ECO:0000259" key="1">
    <source>
        <dbReference type="Pfam" id="PF13304"/>
    </source>
</evidence>
<dbReference type="PATRIC" id="fig|927665.4.peg.4082"/>
<dbReference type="AlphaFoldDB" id="A0A0F5IT57"/>
<proteinExistence type="predicted"/>
<organism evidence="2 3">
    <name type="scientific">Parabacteroides goldsteinii DSM 19448 = WAL 12034</name>
    <dbReference type="NCBI Taxonomy" id="927665"/>
    <lineage>
        <taxon>Bacteria</taxon>
        <taxon>Pseudomonadati</taxon>
        <taxon>Bacteroidota</taxon>
        <taxon>Bacteroidia</taxon>
        <taxon>Bacteroidales</taxon>
        <taxon>Tannerellaceae</taxon>
        <taxon>Parabacteroides</taxon>
    </lineage>
</organism>
<name>A0A0F5IT57_9BACT</name>
<dbReference type="GeneID" id="69980598"/>
<dbReference type="PANTHER" id="PTHR32182">
    <property type="entry name" value="DNA REPLICATION AND REPAIR PROTEIN RECF"/>
    <property type="match status" value="1"/>
</dbReference>
<reference evidence="2 3" key="1">
    <citation type="submission" date="2013-04" db="EMBL/GenBank/DDBJ databases">
        <title>The Genome Sequence of Parabacteroides goldsteinii DSM 19448.</title>
        <authorList>
            <consortium name="The Broad Institute Genomics Platform"/>
            <person name="Earl A."/>
            <person name="Ward D."/>
            <person name="Feldgarden M."/>
            <person name="Gevers D."/>
            <person name="Martens E."/>
            <person name="Sakamoto M."/>
            <person name="Benno Y."/>
            <person name="Song Y."/>
            <person name="Liu C."/>
            <person name="Lee J."/>
            <person name="Bolanos M."/>
            <person name="Vaisanen M.L."/>
            <person name="Finegold S.M."/>
            <person name="Walker B."/>
            <person name="Young S."/>
            <person name="Zeng Q."/>
            <person name="Gargeya S."/>
            <person name="Fitzgerald M."/>
            <person name="Haas B."/>
            <person name="Abouelleil A."/>
            <person name="Allen A.W."/>
            <person name="Alvarado L."/>
            <person name="Arachchi H.M."/>
            <person name="Berlin A.M."/>
            <person name="Chapman S.B."/>
            <person name="Gainer-Dewar J."/>
            <person name="Goldberg J."/>
            <person name="Griggs A."/>
            <person name="Gujja S."/>
            <person name="Hansen M."/>
            <person name="Howarth C."/>
            <person name="Imamovic A."/>
            <person name="Ireland A."/>
            <person name="Larimer J."/>
            <person name="McCowan C."/>
            <person name="Murphy C."/>
            <person name="Pearson M."/>
            <person name="Poon T.W."/>
            <person name="Priest M."/>
            <person name="Roberts A."/>
            <person name="Saif S."/>
            <person name="Shea T."/>
            <person name="Sisk P."/>
            <person name="Sykes S."/>
            <person name="Wortman J."/>
            <person name="Nusbaum C."/>
            <person name="Birren B."/>
        </authorList>
    </citation>
    <scope>NUCLEOTIDE SEQUENCE [LARGE SCALE GENOMIC DNA]</scope>
    <source>
        <strain evidence="2 3">DSM 19448</strain>
    </source>
</reference>
<dbReference type="STRING" id="927665.HMPREF1535_03973"/>
<dbReference type="PANTHER" id="PTHR32182:SF23">
    <property type="entry name" value="ATP BINDING PROTEIN"/>
    <property type="match status" value="1"/>
</dbReference>
<dbReference type="GO" id="GO:0016887">
    <property type="term" value="F:ATP hydrolysis activity"/>
    <property type="evidence" value="ECO:0007669"/>
    <property type="project" value="InterPro"/>
</dbReference>
<dbReference type="InterPro" id="IPR027417">
    <property type="entry name" value="P-loop_NTPase"/>
</dbReference>
<evidence type="ECO:0000313" key="3">
    <source>
        <dbReference type="Proteomes" id="UP000033047"/>
    </source>
</evidence>
<dbReference type="EMBL" id="AQHV01000021">
    <property type="protein sequence ID" value="KKB48744.1"/>
    <property type="molecule type" value="Genomic_DNA"/>
</dbReference>
<feature type="domain" description="ATPase AAA-type core" evidence="1">
    <location>
        <begin position="43"/>
        <end position="326"/>
    </location>
</feature>
<dbReference type="Proteomes" id="UP000033047">
    <property type="component" value="Unassembled WGS sequence"/>
</dbReference>
<gene>
    <name evidence="2" type="ORF">HMPREF1535_03973</name>
</gene>
<dbReference type="SUPFAM" id="SSF52540">
    <property type="entry name" value="P-loop containing nucleoside triphosphate hydrolases"/>
    <property type="match status" value="1"/>
</dbReference>
<comment type="caution">
    <text evidence="2">The sequence shown here is derived from an EMBL/GenBank/DDBJ whole genome shotgun (WGS) entry which is preliminary data.</text>
</comment>
<dbReference type="HOGENOM" id="CLU_707424_0_0_10"/>
<sequence length="372" mass="43535">MLRKFSVSNFKCFQNDFEFDLSETNGYSFNSQCVKNGIVNAALIYGHNGMGKSNLGLAIFDIIEHLTDQRREERRYRNYVNAYSTSPTVDFYYEFLIDNKVVKYTYKKSDYKVLVYEEFSIDDTVLVSFDRTNGNTNFSVWLKGAESLKTMINDPQLSVLKYIKNNTVLEENEQNNIFKAFFSFVEHMLFFRSLEDRTYMGLQDTGKRSLTEDIIEWGNVEDFELFLNKANINCKLSVVESLDRKDLAFDFNGKKLLMTEIMSTGTSALTLFYCWYQRIRKNEVSFLFIDEFDAFYHHDLSKMIVETLKEIGVQFILTTHNTSILSNDLLRPDCYFLMNKKKIKSLSNSTDKELREAHNIEKMYKAGAFNVD</sequence>
<dbReference type="GO" id="GO:0005524">
    <property type="term" value="F:ATP binding"/>
    <property type="evidence" value="ECO:0007669"/>
    <property type="project" value="InterPro"/>
</dbReference>
<dbReference type="GO" id="GO:0006302">
    <property type="term" value="P:double-strand break repair"/>
    <property type="evidence" value="ECO:0007669"/>
    <property type="project" value="TreeGrafter"/>
</dbReference>
<protein>
    <recommendedName>
        <fullName evidence="1">ATPase AAA-type core domain-containing protein</fullName>
    </recommendedName>
</protein>
<dbReference type="GO" id="GO:0000731">
    <property type="term" value="P:DNA synthesis involved in DNA repair"/>
    <property type="evidence" value="ECO:0007669"/>
    <property type="project" value="TreeGrafter"/>
</dbReference>
<evidence type="ECO:0000313" key="2">
    <source>
        <dbReference type="EMBL" id="KKB48744.1"/>
    </source>
</evidence>